<evidence type="ECO:0000313" key="4">
    <source>
        <dbReference type="Proteomes" id="UP000438120"/>
    </source>
</evidence>
<protein>
    <submittedName>
        <fullName evidence="3">Gfo/Idh/MocA family oxidoreductase</fullName>
    </submittedName>
</protein>
<organism evidence="3 4">
    <name type="scientific">Lactobacillus porci</name>
    <dbReference type="NCBI Taxonomy" id="2012477"/>
    <lineage>
        <taxon>Bacteria</taxon>
        <taxon>Bacillati</taxon>
        <taxon>Bacillota</taxon>
        <taxon>Bacilli</taxon>
        <taxon>Lactobacillales</taxon>
        <taxon>Lactobacillaceae</taxon>
        <taxon>Lactobacillus</taxon>
    </lineage>
</organism>
<dbReference type="PANTHER" id="PTHR43054:SF1">
    <property type="entry name" value="SCYLLO-INOSITOL 2-DEHYDROGENASE (NADP(+)) IOLU"/>
    <property type="match status" value="1"/>
</dbReference>
<dbReference type="Proteomes" id="UP000438120">
    <property type="component" value="Unassembled WGS sequence"/>
</dbReference>
<feature type="domain" description="GFO/IDH/MocA-like oxidoreductase" evidence="2">
    <location>
        <begin position="139"/>
        <end position="249"/>
    </location>
</feature>
<dbReference type="Pfam" id="PF01408">
    <property type="entry name" value="GFO_IDH_MocA"/>
    <property type="match status" value="1"/>
</dbReference>
<dbReference type="Gene3D" id="3.40.50.720">
    <property type="entry name" value="NAD(P)-binding Rossmann-like Domain"/>
    <property type="match status" value="1"/>
</dbReference>
<reference evidence="3 4" key="1">
    <citation type="submission" date="2019-08" db="EMBL/GenBank/DDBJ databases">
        <title>In-depth cultivation of the pig gut microbiome towards novel bacterial diversity and tailored functional studies.</title>
        <authorList>
            <person name="Wylensek D."/>
            <person name="Hitch T.C.A."/>
            <person name="Clavel T."/>
        </authorList>
    </citation>
    <scope>NUCLEOTIDE SEQUENCE [LARGE SCALE GENOMIC DNA]</scope>
    <source>
        <strain evidence="3 4">Bifido-178-WT-2B</strain>
    </source>
</reference>
<dbReference type="Gene3D" id="3.30.360.10">
    <property type="entry name" value="Dihydrodipicolinate Reductase, domain 2"/>
    <property type="match status" value="1"/>
</dbReference>
<dbReference type="AlphaFoldDB" id="A0A6A8MFA2"/>
<dbReference type="Pfam" id="PF22725">
    <property type="entry name" value="GFO_IDH_MocA_C3"/>
    <property type="match status" value="1"/>
</dbReference>
<dbReference type="SUPFAM" id="SSF55347">
    <property type="entry name" value="Glyceraldehyde-3-phosphate dehydrogenase-like, C-terminal domain"/>
    <property type="match status" value="1"/>
</dbReference>
<feature type="domain" description="Gfo/Idh/MocA-like oxidoreductase N-terminal" evidence="1">
    <location>
        <begin position="2"/>
        <end position="118"/>
    </location>
</feature>
<dbReference type="InterPro" id="IPR000683">
    <property type="entry name" value="Gfo/Idh/MocA-like_OxRdtase_N"/>
</dbReference>
<dbReference type="PANTHER" id="PTHR43054">
    <property type="match status" value="1"/>
</dbReference>
<dbReference type="InterPro" id="IPR055170">
    <property type="entry name" value="GFO_IDH_MocA-like_dom"/>
</dbReference>
<gene>
    <name evidence="3" type="ORF">FYJ62_07145</name>
</gene>
<dbReference type="InterPro" id="IPR036291">
    <property type="entry name" value="NAD(P)-bd_dom_sf"/>
</dbReference>
<dbReference type="EMBL" id="VUMX01000018">
    <property type="protein sequence ID" value="MST87413.1"/>
    <property type="molecule type" value="Genomic_DNA"/>
</dbReference>
<name>A0A6A8MFA2_9LACO</name>
<keyword evidence="4" id="KW-1185">Reference proteome</keyword>
<dbReference type="GO" id="GO:0000166">
    <property type="term" value="F:nucleotide binding"/>
    <property type="evidence" value="ECO:0007669"/>
    <property type="project" value="InterPro"/>
</dbReference>
<accession>A0A6A8MFA2</accession>
<sequence>MKLGIIGSGKIVKDFLTCANAITGLELAAIATTKRSAQVGRELAAKYGIKAAFSDYRQMLMEASVDTVYVATPSSMHYQMSKDALAAGKNVICEKPFVLTAAEASELKQIADARGVMIVEAITNIYLPNFKALKADVQKLGPVHNAIFNYTQYSSRYDAFLRGEIAPAFDPKLGGGALLDLNVYNVHLAVALFGEPESLVYYPNLQKGVDTSGSLHLTYPDKQADLIAAKDADAGFRNQSIISGEKGAVAFTGSSGELAGYQFIPRGQTPVAKNLNLAPHRMIPEFTEFVRMEAERDFKASDQAFAHSLAVLRILEAARKFCL</sequence>
<evidence type="ECO:0000259" key="1">
    <source>
        <dbReference type="Pfam" id="PF01408"/>
    </source>
</evidence>
<evidence type="ECO:0000259" key="2">
    <source>
        <dbReference type="Pfam" id="PF22725"/>
    </source>
</evidence>
<dbReference type="SUPFAM" id="SSF51735">
    <property type="entry name" value="NAD(P)-binding Rossmann-fold domains"/>
    <property type="match status" value="1"/>
</dbReference>
<proteinExistence type="predicted"/>
<dbReference type="OrthoDB" id="9815825at2"/>
<comment type="caution">
    <text evidence="3">The sequence shown here is derived from an EMBL/GenBank/DDBJ whole genome shotgun (WGS) entry which is preliminary data.</text>
</comment>
<dbReference type="RefSeq" id="WP_154549023.1">
    <property type="nucleotide sequence ID" value="NZ_VUMX01000018.1"/>
</dbReference>
<evidence type="ECO:0000313" key="3">
    <source>
        <dbReference type="EMBL" id="MST87413.1"/>
    </source>
</evidence>